<comment type="subcellular location">
    <subcellularLocation>
        <location evidence="1">Cytoplasm</location>
    </subcellularLocation>
</comment>
<feature type="domain" description="PTS EIIA type-2" evidence="7">
    <location>
        <begin position="2"/>
        <end position="144"/>
    </location>
</feature>
<dbReference type="GO" id="GO:0016301">
    <property type="term" value="F:kinase activity"/>
    <property type="evidence" value="ECO:0007669"/>
    <property type="project" value="UniProtKB-KW"/>
</dbReference>
<dbReference type="InterPro" id="IPR016152">
    <property type="entry name" value="PTrfase/Anion_transptr"/>
</dbReference>
<gene>
    <name evidence="8" type="ORF">H2C83_03805</name>
</gene>
<keyword evidence="3" id="KW-0963">Cytoplasm</keyword>
<evidence type="ECO:0000259" key="7">
    <source>
        <dbReference type="PROSITE" id="PS51094"/>
    </source>
</evidence>
<dbReference type="GO" id="GO:0009401">
    <property type="term" value="P:phosphoenolpyruvate-dependent sugar phosphotransferase system"/>
    <property type="evidence" value="ECO:0007669"/>
    <property type="project" value="UniProtKB-KW"/>
</dbReference>
<dbReference type="AlphaFoldDB" id="A0A7W1XQL0"/>
<dbReference type="Pfam" id="PF00359">
    <property type="entry name" value="PTS_EIIA_2"/>
    <property type="match status" value="1"/>
</dbReference>
<dbReference type="RefSeq" id="WP_181737924.1">
    <property type="nucleotide sequence ID" value="NZ_JACEOL010000009.1"/>
</dbReference>
<dbReference type="InterPro" id="IPR002178">
    <property type="entry name" value="PTS_EIIA_type-2_dom"/>
</dbReference>
<evidence type="ECO:0000256" key="2">
    <source>
        <dbReference type="ARBA" id="ARBA00022448"/>
    </source>
</evidence>
<evidence type="ECO:0000256" key="4">
    <source>
        <dbReference type="ARBA" id="ARBA00022679"/>
    </source>
</evidence>
<proteinExistence type="predicted"/>
<evidence type="ECO:0000256" key="5">
    <source>
        <dbReference type="ARBA" id="ARBA00022683"/>
    </source>
</evidence>
<dbReference type="Gene3D" id="3.40.930.10">
    <property type="entry name" value="Mannitol-specific EII, Chain A"/>
    <property type="match status" value="1"/>
</dbReference>
<keyword evidence="4" id="KW-0808">Transferase</keyword>
<dbReference type="InterPro" id="IPR051351">
    <property type="entry name" value="Ascorbate-PTS_EIIA_comp"/>
</dbReference>
<organism evidence="8 9">
    <name type="scientific">Thermoactinomyces mirandus</name>
    <dbReference type="NCBI Taxonomy" id="2756294"/>
    <lineage>
        <taxon>Bacteria</taxon>
        <taxon>Bacillati</taxon>
        <taxon>Bacillota</taxon>
        <taxon>Bacilli</taxon>
        <taxon>Bacillales</taxon>
        <taxon>Thermoactinomycetaceae</taxon>
        <taxon>Thermoactinomyces</taxon>
    </lineage>
</organism>
<evidence type="ECO:0000256" key="1">
    <source>
        <dbReference type="ARBA" id="ARBA00004496"/>
    </source>
</evidence>
<dbReference type="Proteomes" id="UP000538292">
    <property type="component" value="Unassembled WGS sequence"/>
</dbReference>
<evidence type="ECO:0000313" key="9">
    <source>
        <dbReference type="Proteomes" id="UP000538292"/>
    </source>
</evidence>
<keyword evidence="2" id="KW-0813">Transport</keyword>
<dbReference type="PANTHER" id="PTHR36203">
    <property type="entry name" value="ASCORBATE-SPECIFIC PTS SYSTEM EIIA COMPONENT"/>
    <property type="match status" value="1"/>
</dbReference>
<evidence type="ECO:0000256" key="6">
    <source>
        <dbReference type="ARBA" id="ARBA00022777"/>
    </source>
</evidence>
<dbReference type="GO" id="GO:0005737">
    <property type="term" value="C:cytoplasm"/>
    <property type="evidence" value="ECO:0007669"/>
    <property type="project" value="UniProtKB-SubCell"/>
</dbReference>
<dbReference type="SUPFAM" id="SSF55804">
    <property type="entry name" value="Phoshotransferase/anion transport protein"/>
    <property type="match status" value="1"/>
</dbReference>
<comment type="caution">
    <text evidence="8">The sequence shown here is derived from an EMBL/GenBank/DDBJ whole genome shotgun (WGS) entry which is preliminary data.</text>
</comment>
<dbReference type="PROSITE" id="PS51094">
    <property type="entry name" value="PTS_EIIA_TYPE_2"/>
    <property type="match status" value="1"/>
</dbReference>
<reference evidence="8 9" key="1">
    <citation type="submission" date="2020-07" db="EMBL/GenBank/DDBJ databases">
        <title>Thermoactinomyces phylogeny.</title>
        <authorList>
            <person name="Dunlap C."/>
        </authorList>
    </citation>
    <scope>NUCLEOTIDE SEQUENCE [LARGE SCALE GENOMIC DNA]</scope>
    <source>
        <strain evidence="8 9">AMNI-1</strain>
    </source>
</reference>
<dbReference type="CDD" id="cd00211">
    <property type="entry name" value="PTS_IIA_fru"/>
    <property type="match status" value="1"/>
</dbReference>
<evidence type="ECO:0000256" key="3">
    <source>
        <dbReference type="ARBA" id="ARBA00022490"/>
    </source>
</evidence>
<evidence type="ECO:0000313" key="8">
    <source>
        <dbReference type="EMBL" id="MBA4601458.1"/>
    </source>
</evidence>
<keyword evidence="5" id="KW-0598">Phosphotransferase system</keyword>
<keyword evidence="6" id="KW-0418">Kinase</keyword>
<dbReference type="EMBL" id="JACEOL010000009">
    <property type="protein sequence ID" value="MBA4601458.1"/>
    <property type="molecule type" value="Genomic_DNA"/>
</dbReference>
<sequence>MKYLKRPLIALDVLVQSPEEAIREAGKLLVESELVEPSYVDAMVNSFKKNGPYFVIAPNIALPHARPEDGVNEACVSLIRLAHPIHFGHFANDPVQLVFALGASSSEEHLKILQNLTALLGDTKNVDRLLRVQSYEEIHQLLEV</sequence>
<accession>A0A7W1XQL0</accession>
<keyword evidence="8" id="KW-0762">Sugar transport</keyword>
<keyword evidence="9" id="KW-1185">Reference proteome</keyword>
<protein>
    <submittedName>
        <fullName evidence="8">PTS sugar transporter subunit IIA</fullName>
    </submittedName>
</protein>
<dbReference type="PANTHER" id="PTHR36203:SF5">
    <property type="entry name" value="PTS SYSTEM, EIIA COMPONENT"/>
    <property type="match status" value="1"/>
</dbReference>
<name>A0A7W1XQL0_9BACL</name>